<dbReference type="HOGENOM" id="CLU_3337574_0_0_11"/>
<keyword evidence="3" id="KW-1185">Reference proteome</keyword>
<feature type="region of interest" description="Disordered" evidence="1">
    <location>
        <begin position="1"/>
        <end position="38"/>
    </location>
</feature>
<dbReference type="EMBL" id="AHAE01000015">
    <property type="protein sequence ID" value="EJZ82860.1"/>
    <property type="molecule type" value="Genomic_DNA"/>
</dbReference>
<evidence type="ECO:0000313" key="2">
    <source>
        <dbReference type="EMBL" id="EJZ82860.1"/>
    </source>
</evidence>
<sequence>ARPAGAGGEEIAVDDPGRRPEPPAEAPDPADAHNPVEE</sequence>
<protein>
    <submittedName>
        <fullName evidence="2">Uncharacterized protein</fullName>
    </submittedName>
</protein>
<evidence type="ECO:0000256" key="1">
    <source>
        <dbReference type="SAM" id="MobiDB-lite"/>
    </source>
</evidence>
<name>K0Z621_9CORY</name>
<gene>
    <name evidence="2" type="ORF">HMPREF9719_00217</name>
</gene>
<dbReference type="AlphaFoldDB" id="K0Z621"/>
<evidence type="ECO:0000313" key="3">
    <source>
        <dbReference type="Proteomes" id="UP000006078"/>
    </source>
</evidence>
<dbReference type="Proteomes" id="UP000006078">
    <property type="component" value="Unassembled WGS sequence"/>
</dbReference>
<feature type="non-terminal residue" evidence="2">
    <location>
        <position position="1"/>
    </location>
</feature>
<comment type="caution">
    <text evidence="2">The sequence shown here is derived from an EMBL/GenBank/DDBJ whole genome shotgun (WGS) entry which is preliminary data.</text>
</comment>
<organism evidence="2 3">
    <name type="scientific">Corynebacterium otitidis ATCC 51513</name>
    <dbReference type="NCBI Taxonomy" id="883169"/>
    <lineage>
        <taxon>Bacteria</taxon>
        <taxon>Bacillati</taxon>
        <taxon>Actinomycetota</taxon>
        <taxon>Actinomycetes</taxon>
        <taxon>Mycobacteriales</taxon>
        <taxon>Corynebacteriaceae</taxon>
        <taxon>Corynebacterium</taxon>
    </lineage>
</organism>
<reference evidence="2 3" key="1">
    <citation type="submission" date="2012-08" db="EMBL/GenBank/DDBJ databases">
        <title>The Genome Sequence of Turicella otitidis ATCC 51513.</title>
        <authorList>
            <consortium name="The Broad Institute Genome Sequencing Platform"/>
            <person name="Earl A."/>
            <person name="Ward D."/>
            <person name="Feldgarden M."/>
            <person name="Gevers D."/>
            <person name="Huys G."/>
            <person name="Walker B."/>
            <person name="Young S.K."/>
            <person name="Zeng Q."/>
            <person name="Gargeya S."/>
            <person name="Fitzgerald M."/>
            <person name="Haas B."/>
            <person name="Abouelleil A."/>
            <person name="Alvarado L."/>
            <person name="Arachchi H.M."/>
            <person name="Berlin A.M."/>
            <person name="Chapman S.B."/>
            <person name="Goldberg J."/>
            <person name="Griggs A."/>
            <person name="Gujja S."/>
            <person name="Hansen M."/>
            <person name="Howarth C."/>
            <person name="Imamovic A."/>
            <person name="Larimer J."/>
            <person name="McCowen C."/>
            <person name="Montmayeur A."/>
            <person name="Murphy C."/>
            <person name="Neiman D."/>
            <person name="Pearson M."/>
            <person name="Priest M."/>
            <person name="Roberts A."/>
            <person name="Saif S."/>
            <person name="Shea T."/>
            <person name="Sisk P."/>
            <person name="Sykes S."/>
            <person name="Wortman J."/>
            <person name="Nusbaum C."/>
            <person name="Birren B."/>
        </authorList>
    </citation>
    <scope>NUCLEOTIDE SEQUENCE [LARGE SCALE GENOMIC DNA]</scope>
    <source>
        <strain evidence="2 3">ATCC 51513</strain>
    </source>
</reference>
<proteinExistence type="predicted"/>
<accession>K0Z621</accession>